<sequence length="230" mass="25789">MKLMDDNRGYFVLDIYCRHSLTIDLLIQSAATVQAFATAYTIRPTIDHLLQDFTIRAKALPGNARQDHRRGRRLLRPNACEDLPLKELNGAARPLTDRDPFGVPYARWEEGCSAEPSMSCPSGESCSMGERRLTVNRRTQEKSGGPRIEEDITVIDDNPVLVVPVLQEPEPKTTKISLPSVKPKGGGASKRWALISSQSCGGDYSIHYFPTHISYRWCARRAYNDTHCVD</sequence>
<dbReference type="AlphaFoldDB" id="A0A2T7PY33"/>
<name>A0A2T7PY33_POMCA</name>
<evidence type="ECO:0000313" key="1">
    <source>
        <dbReference type="EMBL" id="PVD38319.1"/>
    </source>
</evidence>
<dbReference type="Proteomes" id="UP000245119">
    <property type="component" value="Linkage Group LG1"/>
</dbReference>
<accession>A0A2T7PY33</accession>
<protein>
    <submittedName>
        <fullName evidence="1">Uncharacterized protein</fullName>
    </submittedName>
</protein>
<gene>
    <name evidence="1" type="ORF">C0Q70_00931</name>
</gene>
<comment type="caution">
    <text evidence="1">The sequence shown here is derived from an EMBL/GenBank/DDBJ whole genome shotgun (WGS) entry which is preliminary data.</text>
</comment>
<evidence type="ECO:0000313" key="2">
    <source>
        <dbReference type="Proteomes" id="UP000245119"/>
    </source>
</evidence>
<dbReference type="EMBL" id="PZQS01000001">
    <property type="protein sequence ID" value="PVD38319.1"/>
    <property type="molecule type" value="Genomic_DNA"/>
</dbReference>
<reference evidence="1 2" key="1">
    <citation type="submission" date="2018-04" db="EMBL/GenBank/DDBJ databases">
        <title>The genome of golden apple snail Pomacea canaliculata provides insight into stress tolerance and invasive adaptation.</title>
        <authorList>
            <person name="Liu C."/>
            <person name="Liu B."/>
            <person name="Ren Y."/>
            <person name="Zhang Y."/>
            <person name="Wang H."/>
            <person name="Li S."/>
            <person name="Jiang F."/>
            <person name="Yin L."/>
            <person name="Zhang G."/>
            <person name="Qian W."/>
            <person name="Fan W."/>
        </authorList>
    </citation>
    <scope>NUCLEOTIDE SEQUENCE [LARGE SCALE GENOMIC DNA]</scope>
    <source>
        <strain evidence="1">SZHN2017</strain>
        <tissue evidence="1">Muscle</tissue>
    </source>
</reference>
<dbReference type="OrthoDB" id="5867527at2759"/>
<keyword evidence="2" id="KW-1185">Reference proteome</keyword>
<proteinExistence type="predicted"/>
<organism evidence="1 2">
    <name type="scientific">Pomacea canaliculata</name>
    <name type="common">Golden apple snail</name>
    <dbReference type="NCBI Taxonomy" id="400727"/>
    <lineage>
        <taxon>Eukaryota</taxon>
        <taxon>Metazoa</taxon>
        <taxon>Spiralia</taxon>
        <taxon>Lophotrochozoa</taxon>
        <taxon>Mollusca</taxon>
        <taxon>Gastropoda</taxon>
        <taxon>Caenogastropoda</taxon>
        <taxon>Architaenioglossa</taxon>
        <taxon>Ampullarioidea</taxon>
        <taxon>Ampullariidae</taxon>
        <taxon>Pomacea</taxon>
    </lineage>
</organism>